<evidence type="ECO:0000313" key="4">
    <source>
        <dbReference type="Proteomes" id="UP001156410"/>
    </source>
</evidence>
<dbReference type="AlphaFoldDB" id="A0AA47FFU0"/>
<proteinExistence type="predicted"/>
<feature type="region of interest" description="Disordered" evidence="1">
    <location>
        <begin position="28"/>
        <end position="47"/>
    </location>
</feature>
<dbReference type="EMBL" id="CP113440">
    <property type="protein sequence ID" value="WAK63919.1"/>
    <property type="molecule type" value="Genomic_DNA"/>
</dbReference>
<reference evidence="3" key="1">
    <citation type="submission" date="2022-11" db="EMBL/GenBank/DDBJ databases">
        <title>Streptococcus macedonicus and Acinetobacter baumannii: co-inhabitants of the cheese production environment.</title>
        <authorList>
            <person name="Johnson J."/>
        </authorList>
    </citation>
    <scope>NUCLEOTIDE SEQUENCE</scope>
    <source>
        <strain evidence="3">E37</strain>
    </source>
</reference>
<dbReference type="RefSeq" id="WP_269441550.1">
    <property type="nucleotide sequence ID" value="NZ_CP113440.1"/>
</dbReference>
<sequence length="47" mass="4636">MGKGLASGIALGAAVITFAGATGVSADETTTATDNTTEVVTSQRKHQ</sequence>
<feature type="compositionally biased region" description="Low complexity" evidence="1">
    <location>
        <begin position="28"/>
        <end position="41"/>
    </location>
</feature>
<feature type="chain" id="PRO_5041234318" evidence="2">
    <location>
        <begin position="27"/>
        <end position="47"/>
    </location>
</feature>
<feature type="signal peptide" evidence="2">
    <location>
        <begin position="1"/>
        <end position="26"/>
    </location>
</feature>
<dbReference type="Proteomes" id="UP001156410">
    <property type="component" value="Chromosome"/>
</dbReference>
<evidence type="ECO:0000256" key="2">
    <source>
        <dbReference type="SAM" id="SignalP"/>
    </source>
</evidence>
<keyword evidence="2" id="KW-0732">Signal</keyword>
<gene>
    <name evidence="3" type="ORF">OQG81_03415</name>
</gene>
<organism evidence="3 4">
    <name type="scientific">Streptococcus macedonicus</name>
    <name type="common">Streptococcus gallolyticus macedonicus</name>
    <dbReference type="NCBI Taxonomy" id="59310"/>
    <lineage>
        <taxon>Bacteria</taxon>
        <taxon>Bacillati</taxon>
        <taxon>Bacillota</taxon>
        <taxon>Bacilli</taxon>
        <taxon>Lactobacillales</taxon>
        <taxon>Streptococcaceae</taxon>
        <taxon>Streptococcus</taxon>
    </lineage>
</organism>
<name>A0AA47FFU0_STRMC</name>
<evidence type="ECO:0000313" key="3">
    <source>
        <dbReference type="EMBL" id="WAK63919.1"/>
    </source>
</evidence>
<accession>A0AA47FFU0</accession>
<reference evidence="3" key="2">
    <citation type="submission" date="2022-11" db="EMBL/GenBank/DDBJ databases">
        <authorList>
            <person name="Johnson J.D."/>
        </authorList>
    </citation>
    <scope>NUCLEOTIDE SEQUENCE</scope>
    <source>
        <strain evidence="3">E37</strain>
    </source>
</reference>
<evidence type="ECO:0000256" key="1">
    <source>
        <dbReference type="SAM" id="MobiDB-lite"/>
    </source>
</evidence>
<protein>
    <submittedName>
        <fullName evidence="3">Uncharacterized protein</fullName>
    </submittedName>
</protein>